<dbReference type="AlphaFoldDB" id="A0A1W1XQF3"/>
<evidence type="ECO:0000256" key="2">
    <source>
        <dbReference type="ARBA" id="ARBA00004777"/>
    </source>
</evidence>
<dbReference type="GO" id="GO:0006555">
    <property type="term" value="P:methionine metabolic process"/>
    <property type="evidence" value="ECO:0007669"/>
    <property type="project" value="InterPro"/>
</dbReference>
<dbReference type="Gene3D" id="3.20.20.220">
    <property type="match status" value="1"/>
</dbReference>
<evidence type="ECO:0000313" key="7">
    <source>
        <dbReference type="EMBL" id="SMC26104.1"/>
    </source>
</evidence>
<evidence type="ECO:0000256" key="1">
    <source>
        <dbReference type="ARBA" id="ARBA00001974"/>
    </source>
</evidence>
<evidence type="ECO:0000256" key="6">
    <source>
        <dbReference type="RuleBase" id="RU003862"/>
    </source>
</evidence>
<dbReference type="UniPathway" id="UPA00193"/>
<dbReference type="GO" id="GO:0004489">
    <property type="term" value="F:methylenetetrahydrofolate reductase [NAD(P)H] activity"/>
    <property type="evidence" value="ECO:0007669"/>
    <property type="project" value="InterPro"/>
</dbReference>
<proteinExistence type="inferred from homology"/>
<sequence length="324" mass="37738">MCIYLLYLSLKRMLRQKILDKRPGIITYGITPPKKDTEIEKVKQISQKQIERISSIDIDGLILYDIQDEEDRIKAERPFPFLETIDPQIYSEEYLNDLKISKIIYRCVGKYSEEEFDNWINIDSGEDRFSVFVGASAKTQKVRLNLPKAYELTKNLNPDLIIGGVMIPERHTKHNDEHLRIINKIRNGCKFFVSQAVYNIESAKNFLSDYYYYCKSNEIEMVPIIINLTPCGSIKTLEFMKWLGINIPKWLENDLMNSEDILHKSLELCKKTFEELLDFGLQKGIPIGCSIESVSTRKVEIEASIELTRDIKAMIDKRLKKTFS</sequence>
<dbReference type="STRING" id="1121291.SAMN02745134_02712"/>
<evidence type="ECO:0000256" key="3">
    <source>
        <dbReference type="ARBA" id="ARBA00022630"/>
    </source>
</evidence>
<comment type="pathway">
    <text evidence="2 6">One-carbon metabolism; tetrahydrofolate interconversion.</text>
</comment>
<dbReference type="Proteomes" id="UP000192468">
    <property type="component" value="Unassembled WGS sequence"/>
</dbReference>
<name>A0A1W1XQF3_9CLOT</name>
<keyword evidence="8" id="KW-1185">Reference proteome</keyword>
<dbReference type="InterPro" id="IPR003171">
    <property type="entry name" value="Mehydrof_redctse-like"/>
</dbReference>
<dbReference type="GO" id="GO:0035999">
    <property type="term" value="P:tetrahydrofolate interconversion"/>
    <property type="evidence" value="ECO:0007669"/>
    <property type="project" value="UniProtKB-UniPathway"/>
</dbReference>
<dbReference type="EMBL" id="FWXH01000011">
    <property type="protein sequence ID" value="SMC26104.1"/>
    <property type="molecule type" value="Genomic_DNA"/>
</dbReference>
<evidence type="ECO:0000256" key="5">
    <source>
        <dbReference type="ARBA" id="ARBA00023002"/>
    </source>
</evidence>
<organism evidence="7 8">
    <name type="scientific">Clostridium acidisoli DSM 12555</name>
    <dbReference type="NCBI Taxonomy" id="1121291"/>
    <lineage>
        <taxon>Bacteria</taxon>
        <taxon>Bacillati</taxon>
        <taxon>Bacillota</taxon>
        <taxon>Clostridia</taxon>
        <taxon>Eubacteriales</taxon>
        <taxon>Clostridiaceae</taxon>
        <taxon>Clostridium</taxon>
    </lineage>
</organism>
<evidence type="ECO:0000313" key="8">
    <source>
        <dbReference type="Proteomes" id="UP000192468"/>
    </source>
</evidence>
<comment type="similarity">
    <text evidence="6">Belongs to the methylenetetrahydrofolate reductase family.</text>
</comment>
<dbReference type="InterPro" id="IPR029041">
    <property type="entry name" value="FAD-linked_oxidoreductase-like"/>
</dbReference>
<protein>
    <recommendedName>
        <fullName evidence="6">Methylenetetrahydrofolate reductase</fullName>
    </recommendedName>
</protein>
<keyword evidence="4 6" id="KW-0274">FAD</keyword>
<comment type="cofactor">
    <cofactor evidence="1 6">
        <name>FAD</name>
        <dbReference type="ChEBI" id="CHEBI:57692"/>
    </cofactor>
</comment>
<reference evidence="7 8" key="1">
    <citation type="submission" date="2017-04" db="EMBL/GenBank/DDBJ databases">
        <authorList>
            <person name="Afonso C.L."/>
            <person name="Miller P.J."/>
            <person name="Scott M.A."/>
            <person name="Spackman E."/>
            <person name="Goraichik I."/>
            <person name="Dimitrov K.M."/>
            <person name="Suarez D.L."/>
            <person name="Swayne D.E."/>
        </authorList>
    </citation>
    <scope>NUCLEOTIDE SEQUENCE [LARGE SCALE GENOMIC DNA]</scope>
    <source>
        <strain evidence="7 8">DSM 12555</strain>
    </source>
</reference>
<keyword evidence="3 6" id="KW-0285">Flavoprotein</keyword>
<dbReference type="SUPFAM" id="SSF51730">
    <property type="entry name" value="FAD-linked oxidoreductase"/>
    <property type="match status" value="1"/>
</dbReference>
<gene>
    <name evidence="7" type="ORF">SAMN02745134_02712</name>
</gene>
<evidence type="ECO:0000256" key="4">
    <source>
        <dbReference type="ARBA" id="ARBA00022827"/>
    </source>
</evidence>
<keyword evidence="5 6" id="KW-0560">Oxidoreductase</keyword>
<accession>A0A1W1XQF3</accession>
<dbReference type="Pfam" id="PF02219">
    <property type="entry name" value="MTHFR"/>
    <property type="match status" value="1"/>
</dbReference>